<evidence type="ECO:0000259" key="8">
    <source>
        <dbReference type="Pfam" id="PF06429"/>
    </source>
</evidence>
<comment type="similarity">
    <text evidence="2 6">Belongs to the flagella basal body rod proteins family.</text>
</comment>
<dbReference type="NCBIfam" id="TIGR03506">
    <property type="entry name" value="FlgEFG_subfam"/>
    <property type="match status" value="1"/>
</dbReference>
<comment type="subcellular location">
    <subcellularLocation>
        <location evidence="1 6">Bacterial flagellum basal body</location>
    </subcellularLocation>
</comment>
<evidence type="ECO:0000256" key="2">
    <source>
        <dbReference type="ARBA" id="ARBA00009677"/>
    </source>
</evidence>
<dbReference type="InterPro" id="IPR019776">
    <property type="entry name" value="Flagellar_basal_body_rod_CS"/>
</dbReference>
<dbReference type="Proteomes" id="UP000295707">
    <property type="component" value="Unassembled WGS sequence"/>
</dbReference>
<accession>A0A4R1HAA7</accession>
<evidence type="ECO:0000256" key="6">
    <source>
        <dbReference type="RuleBase" id="RU362116"/>
    </source>
</evidence>
<evidence type="ECO:0000259" key="7">
    <source>
        <dbReference type="Pfam" id="PF00460"/>
    </source>
</evidence>
<dbReference type="EMBL" id="SMFX01000001">
    <property type="protein sequence ID" value="TCK18867.1"/>
    <property type="molecule type" value="Genomic_DNA"/>
</dbReference>
<evidence type="ECO:0000256" key="5">
    <source>
        <dbReference type="ARBA" id="ARBA00040228"/>
    </source>
</evidence>
<organism evidence="10 11">
    <name type="scientific">Thiogranum longum</name>
    <dbReference type="NCBI Taxonomy" id="1537524"/>
    <lineage>
        <taxon>Bacteria</taxon>
        <taxon>Pseudomonadati</taxon>
        <taxon>Pseudomonadota</taxon>
        <taxon>Gammaproteobacteria</taxon>
        <taxon>Chromatiales</taxon>
        <taxon>Ectothiorhodospiraceae</taxon>
        <taxon>Thiogranum</taxon>
    </lineage>
</organism>
<reference evidence="10 11" key="1">
    <citation type="submission" date="2019-03" db="EMBL/GenBank/DDBJ databases">
        <title>Genomic Encyclopedia of Type Strains, Phase IV (KMG-IV): sequencing the most valuable type-strain genomes for metagenomic binning, comparative biology and taxonomic classification.</title>
        <authorList>
            <person name="Goeker M."/>
        </authorList>
    </citation>
    <scope>NUCLEOTIDE SEQUENCE [LARGE SCALE GENOMIC DNA]</scope>
    <source>
        <strain evidence="10 11">DSM 19610</strain>
    </source>
</reference>
<dbReference type="InterPro" id="IPR037925">
    <property type="entry name" value="FlgE/F/G-like"/>
</dbReference>
<dbReference type="PANTHER" id="PTHR30435">
    <property type="entry name" value="FLAGELLAR PROTEIN"/>
    <property type="match status" value="1"/>
</dbReference>
<comment type="caution">
    <text evidence="10">The sequence shown here is derived from an EMBL/GenBank/DDBJ whole genome shotgun (WGS) entry which is preliminary data.</text>
</comment>
<evidence type="ECO:0000256" key="1">
    <source>
        <dbReference type="ARBA" id="ARBA00004117"/>
    </source>
</evidence>
<keyword evidence="10" id="KW-0969">Cilium</keyword>
<evidence type="ECO:0000259" key="9">
    <source>
        <dbReference type="Pfam" id="PF22692"/>
    </source>
</evidence>
<feature type="domain" description="Flagellar hook protein FlgE/F/G-like D1" evidence="9">
    <location>
        <begin position="81"/>
        <end position="146"/>
    </location>
</feature>
<dbReference type="NCBIfam" id="NF009280">
    <property type="entry name" value="PRK12640.1"/>
    <property type="match status" value="1"/>
</dbReference>
<dbReference type="InterPro" id="IPR053967">
    <property type="entry name" value="LlgE_F_G-like_D1"/>
</dbReference>
<dbReference type="Pfam" id="PF06429">
    <property type="entry name" value="Flg_bbr_C"/>
    <property type="match status" value="1"/>
</dbReference>
<dbReference type="PANTHER" id="PTHR30435:SF18">
    <property type="entry name" value="FLAGELLAR BASAL-BODY ROD PROTEIN FLGF"/>
    <property type="match status" value="1"/>
</dbReference>
<keyword evidence="10" id="KW-0966">Cell projection</keyword>
<dbReference type="SUPFAM" id="SSF117143">
    <property type="entry name" value="Flagellar hook protein flgE"/>
    <property type="match status" value="1"/>
</dbReference>
<evidence type="ECO:0000313" key="11">
    <source>
        <dbReference type="Proteomes" id="UP000295707"/>
    </source>
</evidence>
<feature type="domain" description="Flagellar basal body rod protein N-terminal" evidence="7">
    <location>
        <begin position="7"/>
        <end position="35"/>
    </location>
</feature>
<dbReference type="InterPro" id="IPR020013">
    <property type="entry name" value="Flagellar_FlgE/F/G"/>
</dbReference>
<name>A0A4R1HAA7_9GAMM</name>
<keyword evidence="3 6" id="KW-0975">Bacterial flagellum</keyword>
<dbReference type="InterPro" id="IPR010930">
    <property type="entry name" value="Flg_bb/hook_C_dom"/>
</dbReference>
<dbReference type="RefSeq" id="WP_132973040.1">
    <property type="nucleotide sequence ID" value="NZ_SMFX01000001.1"/>
</dbReference>
<evidence type="ECO:0000313" key="10">
    <source>
        <dbReference type="EMBL" id="TCK18867.1"/>
    </source>
</evidence>
<dbReference type="GO" id="GO:0071978">
    <property type="term" value="P:bacterial-type flagellum-dependent swarming motility"/>
    <property type="evidence" value="ECO:0007669"/>
    <property type="project" value="TreeGrafter"/>
</dbReference>
<gene>
    <name evidence="10" type="ORF">DFR30_2152</name>
</gene>
<keyword evidence="10" id="KW-0282">Flagellum</keyword>
<proteinExistence type="inferred from homology"/>
<evidence type="ECO:0000256" key="4">
    <source>
        <dbReference type="ARBA" id="ARBA00038560"/>
    </source>
</evidence>
<dbReference type="InterPro" id="IPR001444">
    <property type="entry name" value="Flag_bb_rod_N"/>
</dbReference>
<keyword evidence="11" id="KW-1185">Reference proteome</keyword>
<dbReference type="Pfam" id="PF22692">
    <property type="entry name" value="LlgE_F_G_D1"/>
    <property type="match status" value="1"/>
</dbReference>
<comment type="subunit">
    <text evidence="4 6">The basal body constitutes a major portion of the flagellar organelle and consists of five rings (E,L,P,S, and M) mounted on a central rod. The rod consists of about 26 subunits of FlgG in the distal portion, and FlgB, FlgC and FlgF are thought to build up the proximal portion of the rod with about 6 subunits each.</text>
</comment>
<feature type="domain" description="Flagellar basal-body/hook protein C-terminal" evidence="8">
    <location>
        <begin position="198"/>
        <end position="242"/>
    </location>
</feature>
<dbReference type="PROSITE" id="PS00588">
    <property type="entry name" value="FLAGELLA_BB_ROD"/>
    <property type="match status" value="1"/>
</dbReference>
<dbReference type="Pfam" id="PF00460">
    <property type="entry name" value="Flg_bb_rod"/>
    <property type="match status" value="1"/>
</dbReference>
<dbReference type="OrthoDB" id="9804559at2"/>
<dbReference type="GO" id="GO:0030694">
    <property type="term" value="C:bacterial-type flagellum basal body, rod"/>
    <property type="evidence" value="ECO:0007669"/>
    <property type="project" value="UniProtKB-UniRule"/>
</dbReference>
<sequence length="246" mass="25725">MDRVVFVAASGAKQLLGRQTISSNNLANANTVGFQADMTAFRTRMVQGAGFDTRAFALDQSVGVSGAKGTTQITGRPLDVAVNGNGWVAVQAPDGSEAYTRGGSLRVNINGQLTTAAGHPVLGTAGPVLIPEYENLEIGSDGTISVKPIGQQPSTLAEVSRIKVVSPPHADLVKGEDGLLRMRDGSTAPPSTDVTLISGSLENSNVNSVEAMTDMISMARQYEMSVKIMSTAKEMDEKATQLLNMG</sequence>
<dbReference type="AlphaFoldDB" id="A0A4R1HAA7"/>
<protein>
    <recommendedName>
        <fullName evidence="5 6">Flagellar basal-body rod protein FlgF</fullName>
    </recommendedName>
</protein>
<evidence type="ECO:0000256" key="3">
    <source>
        <dbReference type="ARBA" id="ARBA00023143"/>
    </source>
</evidence>